<reference evidence="2 3" key="1">
    <citation type="submission" date="2024-07" db="EMBL/GenBank/DDBJ databases">
        <title>Section-level genome sequencing and comparative genomics of Aspergillus sections Usti and Cavernicolus.</title>
        <authorList>
            <consortium name="Lawrence Berkeley National Laboratory"/>
            <person name="Nybo J.L."/>
            <person name="Vesth T.C."/>
            <person name="Theobald S."/>
            <person name="Frisvad J.C."/>
            <person name="Larsen T.O."/>
            <person name="Kjaerboelling I."/>
            <person name="Rothschild-Mancinelli K."/>
            <person name="Lyhne E.K."/>
            <person name="Kogle M.E."/>
            <person name="Barry K."/>
            <person name="Clum A."/>
            <person name="Na H."/>
            <person name="Ledsgaard L."/>
            <person name="Lin J."/>
            <person name="Lipzen A."/>
            <person name="Kuo A."/>
            <person name="Riley R."/>
            <person name="Mondo S."/>
            <person name="Labutti K."/>
            <person name="Haridas S."/>
            <person name="Pangalinan J."/>
            <person name="Salamov A.A."/>
            <person name="Simmons B.A."/>
            <person name="Magnuson J.K."/>
            <person name="Chen J."/>
            <person name="Drula E."/>
            <person name="Henrissat B."/>
            <person name="Wiebenga A."/>
            <person name="Lubbers R.J."/>
            <person name="Gomes A.C."/>
            <person name="Macurrencykelacurrency M.R."/>
            <person name="Stajich J."/>
            <person name="Grigoriev I.V."/>
            <person name="Mortensen U.H."/>
            <person name="De Vries R.P."/>
            <person name="Baker S.E."/>
            <person name="Andersen M.R."/>
        </authorList>
    </citation>
    <scope>NUCLEOTIDE SEQUENCE [LARGE SCALE GENOMIC DNA]</scope>
    <source>
        <strain evidence="2 3">CBS 449.75</strain>
    </source>
</reference>
<feature type="signal peptide" evidence="1">
    <location>
        <begin position="1"/>
        <end position="18"/>
    </location>
</feature>
<dbReference type="EMBL" id="JBFXLQ010000066">
    <property type="protein sequence ID" value="KAL2862518.1"/>
    <property type="molecule type" value="Genomic_DNA"/>
</dbReference>
<dbReference type="Proteomes" id="UP001610432">
    <property type="component" value="Unassembled WGS sequence"/>
</dbReference>
<sequence>MKFIASTAILALVASASAASIPRSAGTRTVVLTNEYSGHGQAADIATDGVDVSVKANYPDLYEPTFRVDSVMITSGVVPGALCKVHGKTPDGHPIDLVQVDGQHNYAKFPKDKPFIPATLKLNCV</sequence>
<organism evidence="2 3">
    <name type="scientific">Aspergillus lucknowensis</name>
    <dbReference type="NCBI Taxonomy" id="176173"/>
    <lineage>
        <taxon>Eukaryota</taxon>
        <taxon>Fungi</taxon>
        <taxon>Dikarya</taxon>
        <taxon>Ascomycota</taxon>
        <taxon>Pezizomycotina</taxon>
        <taxon>Eurotiomycetes</taxon>
        <taxon>Eurotiomycetidae</taxon>
        <taxon>Eurotiales</taxon>
        <taxon>Aspergillaceae</taxon>
        <taxon>Aspergillus</taxon>
        <taxon>Aspergillus subgen. Nidulantes</taxon>
    </lineage>
</organism>
<accession>A0ABR4LDB8</accession>
<proteinExistence type="predicted"/>
<keyword evidence="1" id="KW-0732">Signal</keyword>
<keyword evidence="3" id="KW-1185">Reference proteome</keyword>
<evidence type="ECO:0000313" key="2">
    <source>
        <dbReference type="EMBL" id="KAL2862518.1"/>
    </source>
</evidence>
<feature type="chain" id="PRO_5045241878" evidence="1">
    <location>
        <begin position="19"/>
        <end position="125"/>
    </location>
</feature>
<protein>
    <submittedName>
        <fullName evidence="2">Uncharacterized protein</fullName>
    </submittedName>
</protein>
<dbReference type="RefSeq" id="XP_070881497.1">
    <property type="nucleotide sequence ID" value="XM_071033880.1"/>
</dbReference>
<gene>
    <name evidence="2" type="ORF">BJX67DRAFT_385540</name>
</gene>
<name>A0ABR4LDB8_9EURO</name>
<evidence type="ECO:0000313" key="3">
    <source>
        <dbReference type="Proteomes" id="UP001610432"/>
    </source>
</evidence>
<evidence type="ECO:0000256" key="1">
    <source>
        <dbReference type="SAM" id="SignalP"/>
    </source>
</evidence>
<comment type="caution">
    <text evidence="2">The sequence shown here is derived from an EMBL/GenBank/DDBJ whole genome shotgun (WGS) entry which is preliminary data.</text>
</comment>
<dbReference type="GeneID" id="98148952"/>